<dbReference type="WormBase" id="W05F2.6b">
    <property type="protein sequence ID" value="CE50277"/>
    <property type="gene ID" value="WBGene00021038"/>
</dbReference>
<evidence type="ECO:0007829" key="4">
    <source>
        <dbReference type="PeptideAtlas" id="A0A0K3ATQ5"/>
    </source>
</evidence>
<name>A0A0K3ATQ5_CAEEL</name>
<dbReference type="GeneID" id="171909"/>
<gene>
    <name evidence="1" type="ORF">CELE_W05F2.6</name>
    <name evidence="1 3" type="ORF">W05F2.6</name>
</gene>
<accession>A0A0K3ATQ5</accession>
<dbReference type="Bgee" id="WBGene00021038">
    <property type="expression patterns" value="Expressed in germ line (C elegans) and 3 other cell types or tissues"/>
</dbReference>
<evidence type="ECO:0000313" key="2">
    <source>
        <dbReference type="Proteomes" id="UP000001940"/>
    </source>
</evidence>
<dbReference type="RefSeq" id="NP_001300444.1">
    <property type="nucleotide sequence ID" value="NM_001313515.1"/>
</dbReference>
<dbReference type="AlphaFoldDB" id="A0A0K3ATQ5"/>
<evidence type="ECO:0000313" key="3">
    <source>
        <dbReference type="WormBase" id="W05F2.6b"/>
    </source>
</evidence>
<keyword evidence="4" id="KW-1267">Proteomics identification</keyword>
<sequence length="172" mass="19983">MFLPEAFIGPHFNETIASGFYALFNASHFQVHYNSEGKRLGSGTMCVLKNQMNGARDWFAGNTWRAVKMMYMRTRDAEKHKNSEVKLFVEKLPDWSTEQLEEKLRNEFKLSDFQLLYDYKGNNLRSAIVLLKYPDAINLCNSIRSNPTVFGKEWHPRVFEVLDVAVQPPIDK</sequence>
<organism evidence="1 2">
    <name type="scientific">Caenorhabditis elegans</name>
    <dbReference type="NCBI Taxonomy" id="6239"/>
    <lineage>
        <taxon>Eukaryota</taxon>
        <taxon>Metazoa</taxon>
        <taxon>Ecdysozoa</taxon>
        <taxon>Nematoda</taxon>
        <taxon>Chromadorea</taxon>
        <taxon>Rhabditida</taxon>
        <taxon>Rhabditina</taxon>
        <taxon>Rhabditomorpha</taxon>
        <taxon>Rhabditoidea</taxon>
        <taxon>Rhabditidae</taxon>
        <taxon>Peloderinae</taxon>
        <taxon>Caenorhabditis</taxon>
    </lineage>
</organism>
<proteinExistence type="evidence at protein level"/>
<dbReference type="CTD" id="171909"/>
<dbReference type="Proteomes" id="UP000001940">
    <property type="component" value="Chromosome I"/>
</dbReference>
<dbReference type="AGR" id="WB:WBGene00021038"/>
<dbReference type="KEGG" id="cel:CELE_W05F2.6"/>
<evidence type="ECO:0000313" key="1">
    <source>
        <dbReference type="EMBL" id="CTQ86383.1"/>
    </source>
</evidence>
<keyword evidence="2" id="KW-1185">Reference proteome</keyword>
<dbReference type="ExpressionAtlas" id="A0A0K3ATQ5">
    <property type="expression patterns" value="baseline and differential"/>
</dbReference>
<reference evidence="1 2" key="1">
    <citation type="journal article" date="1998" name="Science">
        <title>Genome sequence of the nematode C. elegans: a platform for investigating biology.</title>
        <authorList>
            <consortium name="The C. elegans sequencing consortium"/>
            <person name="Sulson J.E."/>
            <person name="Waterston R."/>
        </authorList>
    </citation>
    <scope>NUCLEOTIDE SEQUENCE [LARGE SCALE GENOMIC DNA]</scope>
    <source>
        <strain evidence="1 2">Bristol N2</strain>
    </source>
</reference>
<protein>
    <submittedName>
        <fullName evidence="1">RRM domain-containing protein</fullName>
    </submittedName>
</protein>
<dbReference type="EMBL" id="BX284601">
    <property type="protein sequence ID" value="CTQ86383.1"/>
    <property type="molecule type" value="Genomic_DNA"/>
</dbReference>